<dbReference type="GO" id="GO:0005886">
    <property type="term" value="C:plasma membrane"/>
    <property type="evidence" value="ECO:0007669"/>
    <property type="project" value="TreeGrafter"/>
</dbReference>
<evidence type="ECO:0000313" key="4">
    <source>
        <dbReference type="Proteomes" id="UP001153076"/>
    </source>
</evidence>
<name>A0A9Q1K8P2_9CARY</name>
<reference evidence="3" key="1">
    <citation type="submission" date="2022-04" db="EMBL/GenBank/DDBJ databases">
        <title>Carnegiea gigantea Genome sequencing and assembly v2.</title>
        <authorList>
            <person name="Copetti D."/>
            <person name="Sanderson M.J."/>
            <person name="Burquez A."/>
            <person name="Wojciechowski M.F."/>
        </authorList>
    </citation>
    <scope>NUCLEOTIDE SEQUENCE</scope>
    <source>
        <strain evidence="3">SGP5-SGP5p</strain>
        <tissue evidence="3">Aerial part</tissue>
    </source>
</reference>
<evidence type="ECO:0000313" key="3">
    <source>
        <dbReference type="EMBL" id="KAJ8438727.1"/>
    </source>
</evidence>
<dbReference type="EMBL" id="JAKOGI010000243">
    <property type="protein sequence ID" value="KAJ8438727.1"/>
    <property type="molecule type" value="Genomic_DNA"/>
</dbReference>
<organism evidence="3 4">
    <name type="scientific">Carnegiea gigantea</name>
    <dbReference type="NCBI Taxonomy" id="171969"/>
    <lineage>
        <taxon>Eukaryota</taxon>
        <taxon>Viridiplantae</taxon>
        <taxon>Streptophyta</taxon>
        <taxon>Embryophyta</taxon>
        <taxon>Tracheophyta</taxon>
        <taxon>Spermatophyta</taxon>
        <taxon>Magnoliopsida</taxon>
        <taxon>eudicotyledons</taxon>
        <taxon>Gunneridae</taxon>
        <taxon>Pentapetalae</taxon>
        <taxon>Caryophyllales</taxon>
        <taxon>Cactineae</taxon>
        <taxon>Cactaceae</taxon>
        <taxon>Cactoideae</taxon>
        <taxon>Echinocereeae</taxon>
        <taxon>Carnegiea</taxon>
    </lineage>
</organism>
<dbReference type="GO" id="GO:0007166">
    <property type="term" value="P:cell surface receptor signaling pathway"/>
    <property type="evidence" value="ECO:0007669"/>
    <property type="project" value="InterPro"/>
</dbReference>
<dbReference type="InterPro" id="IPR011009">
    <property type="entry name" value="Kinase-like_dom_sf"/>
</dbReference>
<dbReference type="OrthoDB" id="4062651at2759"/>
<dbReference type="AlphaFoldDB" id="A0A9Q1K8P2"/>
<dbReference type="PANTHER" id="PTHR27005:SF521">
    <property type="entry name" value="WALL-ASSOCIATED RECEPTOR KINASE-LIKE 6"/>
    <property type="match status" value="1"/>
</dbReference>
<evidence type="ECO:0000256" key="2">
    <source>
        <dbReference type="ARBA" id="ARBA00022840"/>
    </source>
</evidence>
<comment type="caution">
    <text evidence="3">The sequence shown here is derived from an EMBL/GenBank/DDBJ whole genome shotgun (WGS) entry which is preliminary data.</text>
</comment>
<dbReference type="PANTHER" id="PTHR27005">
    <property type="entry name" value="WALL-ASSOCIATED RECEPTOR KINASE-LIKE 21"/>
    <property type="match status" value="1"/>
</dbReference>
<sequence length="210" mass="23895">MDENQQDQFINEVSPCLNSSSSKIERYIIIFTTLLMSTNIPLDDKYRANVSDFENSKIINVGQTHVTTCVQGTYSDPNPHHFQSNKFTEKSDVCGFEVVLAELIANQKSIYLTKMISWILGFSTRKIKKNSWRTLSWQDNRNGRRQPTMKQVAMEIEGIRSHHVLNSVEPTFVEINEVQGSHWVVSMSFPDGSVAKSFSIDAKPLIANSF</sequence>
<keyword evidence="4" id="KW-1185">Reference proteome</keyword>
<dbReference type="Gene3D" id="1.10.510.10">
    <property type="entry name" value="Transferase(Phosphotransferase) domain 1"/>
    <property type="match status" value="1"/>
</dbReference>
<dbReference type="GO" id="GO:0005524">
    <property type="term" value="F:ATP binding"/>
    <property type="evidence" value="ECO:0007669"/>
    <property type="project" value="UniProtKB-KW"/>
</dbReference>
<gene>
    <name evidence="3" type="ORF">Cgig2_013773</name>
</gene>
<protein>
    <submittedName>
        <fullName evidence="3">Uncharacterized protein</fullName>
    </submittedName>
</protein>
<keyword evidence="1" id="KW-0547">Nucleotide-binding</keyword>
<dbReference type="Proteomes" id="UP001153076">
    <property type="component" value="Unassembled WGS sequence"/>
</dbReference>
<dbReference type="GO" id="GO:0004674">
    <property type="term" value="F:protein serine/threonine kinase activity"/>
    <property type="evidence" value="ECO:0007669"/>
    <property type="project" value="TreeGrafter"/>
</dbReference>
<proteinExistence type="predicted"/>
<dbReference type="InterPro" id="IPR045274">
    <property type="entry name" value="WAK-like"/>
</dbReference>
<accession>A0A9Q1K8P2</accession>
<keyword evidence="2" id="KW-0067">ATP-binding</keyword>
<evidence type="ECO:0000256" key="1">
    <source>
        <dbReference type="ARBA" id="ARBA00022741"/>
    </source>
</evidence>
<dbReference type="SUPFAM" id="SSF56112">
    <property type="entry name" value="Protein kinase-like (PK-like)"/>
    <property type="match status" value="1"/>
</dbReference>